<comment type="caution">
    <text evidence="2">The sequence shown here is derived from an EMBL/GenBank/DDBJ whole genome shotgun (WGS) entry which is preliminary data.</text>
</comment>
<dbReference type="AlphaFoldDB" id="H1DEF4"/>
<sequence>MRKKNNNNWRGLGLVPYIRELSIVIIGVLITLLITNILSDRAKQAEVKRALTLVKIELEENLHQIEWAQQKWETEQRIYGLIRQNMDHIENIAVDTLWKYRKVIGDKHSLAIVTDSYEVLKSSLLMQYIKDKDFLSELSKTYGIIGLISRKLNNYSNIKGNGIDHMINSIDKNNLEKWTNGTVYDFYNIPLRDNAFRLFVYTGNSLISIEEFEECKSKTASLINEIKKQGY</sequence>
<dbReference type="PATRIC" id="fig|742817.3.peg.679"/>
<evidence type="ECO:0000313" key="2">
    <source>
        <dbReference type="EMBL" id="EHP50051.1"/>
    </source>
</evidence>
<keyword evidence="3" id="KW-1185">Reference proteome</keyword>
<keyword evidence="1" id="KW-0472">Membrane</keyword>
<dbReference type="EMBL" id="ADMC01000007">
    <property type="protein sequence ID" value="EHP50051.1"/>
    <property type="molecule type" value="Genomic_DNA"/>
</dbReference>
<dbReference type="HOGENOM" id="CLU_100191_0_0_10"/>
<accession>H1DEF4</accession>
<evidence type="ECO:0000256" key="1">
    <source>
        <dbReference type="SAM" id="Phobius"/>
    </source>
</evidence>
<name>H1DEF4_9BACT</name>
<dbReference type="GeneID" id="98068273"/>
<evidence type="ECO:0000313" key="3">
    <source>
        <dbReference type="Proteomes" id="UP000004892"/>
    </source>
</evidence>
<gene>
    <name evidence="2" type="ORF">HMPREF9449_00640</name>
</gene>
<dbReference type="RefSeq" id="WP_009135788.1">
    <property type="nucleotide sequence ID" value="NZ_JH594596.1"/>
</dbReference>
<reference evidence="2 3" key="1">
    <citation type="submission" date="2012-01" db="EMBL/GenBank/DDBJ databases">
        <title>The Genome Sequence of Odoribacter laneus YIT 12061.</title>
        <authorList>
            <consortium name="The Broad Institute Genome Sequencing Platform"/>
            <person name="Earl A."/>
            <person name="Ward D."/>
            <person name="Feldgarden M."/>
            <person name="Gevers D."/>
            <person name="Morotomi M."/>
            <person name="Young S.K."/>
            <person name="Zeng Q."/>
            <person name="Gargeya S."/>
            <person name="Fitzgerald M."/>
            <person name="Haas B."/>
            <person name="Abouelleil A."/>
            <person name="Alvarado L."/>
            <person name="Arachchi H.M."/>
            <person name="Berlin A."/>
            <person name="Chapman S.B."/>
            <person name="Gearin G."/>
            <person name="Goldberg J."/>
            <person name="Griggs A."/>
            <person name="Gujja S."/>
            <person name="Hansen M."/>
            <person name="Heiman D."/>
            <person name="Howarth C."/>
            <person name="Larimer J."/>
            <person name="Lui A."/>
            <person name="MacDonald P.J.P."/>
            <person name="McCowen C."/>
            <person name="Montmayeur A."/>
            <person name="Murphy C."/>
            <person name="Neiman D."/>
            <person name="Pearson M."/>
            <person name="Priest M."/>
            <person name="Roberts A."/>
            <person name="Saif S."/>
            <person name="Shea T."/>
            <person name="Sisk P."/>
            <person name="Stolte C."/>
            <person name="Sykes S."/>
            <person name="Wortman J."/>
            <person name="Nusbaum C."/>
            <person name="Birren B."/>
        </authorList>
    </citation>
    <scope>NUCLEOTIDE SEQUENCE [LARGE SCALE GENOMIC DNA]</scope>
    <source>
        <strain evidence="2 3">YIT 12061</strain>
    </source>
</reference>
<dbReference type="Proteomes" id="UP000004892">
    <property type="component" value="Unassembled WGS sequence"/>
</dbReference>
<keyword evidence="1" id="KW-0812">Transmembrane</keyword>
<feature type="transmembrane region" description="Helical" evidence="1">
    <location>
        <begin position="21"/>
        <end position="39"/>
    </location>
</feature>
<proteinExistence type="predicted"/>
<protein>
    <submittedName>
        <fullName evidence="2">Uncharacterized protein</fullName>
    </submittedName>
</protein>
<organism evidence="2 3">
    <name type="scientific">Odoribacter laneus YIT 12061</name>
    <dbReference type="NCBI Taxonomy" id="742817"/>
    <lineage>
        <taxon>Bacteria</taxon>
        <taxon>Pseudomonadati</taxon>
        <taxon>Bacteroidota</taxon>
        <taxon>Bacteroidia</taxon>
        <taxon>Bacteroidales</taxon>
        <taxon>Odoribacteraceae</taxon>
        <taxon>Odoribacter</taxon>
    </lineage>
</organism>
<keyword evidence="1" id="KW-1133">Transmembrane helix</keyword>